<protein>
    <submittedName>
        <fullName evidence="2">Uncharacterized protein</fullName>
    </submittedName>
</protein>
<dbReference type="AlphaFoldDB" id="A0AAV7RIZ4"/>
<organism evidence="2 3">
    <name type="scientific">Pleurodeles waltl</name>
    <name type="common">Iberian ribbed newt</name>
    <dbReference type="NCBI Taxonomy" id="8319"/>
    <lineage>
        <taxon>Eukaryota</taxon>
        <taxon>Metazoa</taxon>
        <taxon>Chordata</taxon>
        <taxon>Craniata</taxon>
        <taxon>Vertebrata</taxon>
        <taxon>Euteleostomi</taxon>
        <taxon>Amphibia</taxon>
        <taxon>Batrachia</taxon>
        <taxon>Caudata</taxon>
        <taxon>Salamandroidea</taxon>
        <taxon>Salamandridae</taxon>
        <taxon>Pleurodelinae</taxon>
        <taxon>Pleurodeles</taxon>
    </lineage>
</organism>
<evidence type="ECO:0000313" key="2">
    <source>
        <dbReference type="EMBL" id="KAJ1150813.1"/>
    </source>
</evidence>
<proteinExistence type="predicted"/>
<evidence type="ECO:0000313" key="3">
    <source>
        <dbReference type="Proteomes" id="UP001066276"/>
    </source>
</evidence>
<comment type="caution">
    <text evidence="2">The sequence shown here is derived from an EMBL/GenBank/DDBJ whole genome shotgun (WGS) entry which is preliminary data.</text>
</comment>
<gene>
    <name evidence="2" type="ORF">NDU88_003602</name>
</gene>
<keyword evidence="3" id="KW-1185">Reference proteome</keyword>
<evidence type="ECO:0000256" key="1">
    <source>
        <dbReference type="SAM" id="MobiDB-lite"/>
    </source>
</evidence>
<dbReference type="Proteomes" id="UP001066276">
    <property type="component" value="Chromosome 5"/>
</dbReference>
<sequence>MTIAIPALPKPGLGGIETQPTQDGGRFSQQRQLKVRRVPGAAPEARSKPVDELALSPLCWRGAVTVMILRLRPQAPCWTIRHCWPG</sequence>
<name>A0AAV7RIZ4_PLEWA</name>
<dbReference type="EMBL" id="JANPWB010000009">
    <property type="protein sequence ID" value="KAJ1150813.1"/>
    <property type="molecule type" value="Genomic_DNA"/>
</dbReference>
<feature type="compositionally biased region" description="Polar residues" evidence="1">
    <location>
        <begin position="18"/>
        <end position="32"/>
    </location>
</feature>
<feature type="region of interest" description="Disordered" evidence="1">
    <location>
        <begin position="1"/>
        <end position="47"/>
    </location>
</feature>
<accession>A0AAV7RIZ4</accession>
<reference evidence="2" key="1">
    <citation type="journal article" date="2022" name="bioRxiv">
        <title>Sequencing and chromosome-scale assembly of the giantPleurodeles waltlgenome.</title>
        <authorList>
            <person name="Brown T."/>
            <person name="Elewa A."/>
            <person name="Iarovenko S."/>
            <person name="Subramanian E."/>
            <person name="Araus A.J."/>
            <person name="Petzold A."/>
            <person name="Susuki M."/>
            <person name="Suzuki K.-i.T."/>
            <person name="Hayashi T."/>
            <person name="Toyoda A."/>
            <person name="Oliveira C."/>
            <person name="Osipova E."/>
            <person name="Leigh N.D."/>
            <person name="Simon A."/>
            <person name="Yun M.H."/>
        </authorList>
    </citation>
    <scope>NUCLEOTIDE SEQUENCE</scope>
    <source>
        <strain evidence="2">20211129_DDA</strain>
        <tissue evidence="2">Liver</tissue>
    </source>
</reference>